<dbReference type="EMBL" id="JALLPJ020000231">
    <property type="protein sequence ID" value="KAL3798021.1"/>
    <property type="molecule type" value="Genomic_DNA"/>
</dbReference>
<dbReference type="InterPro" id="IPR050668">
    <property type="entry name" value="Cytochrome_b5"/>
</dbReference>
<protein>
    <recommendedName>
        <fullName evidence="6">Cytochrome b5 heme-binding domain-containing protein</fullName>
    </recommendedName>
</protein>
<keyword evidence="1" id="KW-0349">Heme</keyword>
<evidence type="ECO:0000256" key="5">
    <source>
        <dbReference type="SAM" id="Phobius"/>
    </source>
</evidence>
<organism evidence="7 8">
    <name type="scientific">Cyclotella atomus</name>
    <dbReference type="NCBI Taxonomy" id="382360"/>
    <lineage>
        <taxon>Eukaryota</taxon>
        <taxon>Sar</taxon>
        <taxon>Stramenopiles</taxon>
        <taxon>Ochrophyta</taxon>
        <taxon>Bacillariophyta</taxon>
        <taxon>Coscinodiscophyceae</taxon>
        <taxon>Thalassiosirophycidae</taxon>
        <taxon>Stephanodiscales</taxon>
        <taxon>Stephanodiscaceae</taxon>
        <taxon>Cyclotella</taxon>
    </lineage>
</organism>
<feature type="transmembrane region" description="Helical" evidence="5">
    <location>
        <begin position="377"/>
        <end position="395"/>
    </location>
</feature>
<keyword evidence="8" id="KW-1185">Reference proteome</keyword>
<keyword evidence="5" id="KW-1133">Transmembrane helix</keyword>
<dbReference type="PROSITE" id="PS50255">
    <property type="entry name" value="CYTOCHROME_B5_2"/>
    <property type="match status" value="1"/>
</dbReference>
<keyword evidence="5" id="KW-0472">Membrane</keyword>
<evidence type="ECO:0000259" key="6">
    <source>
        <dbReference type="PROSITE" id="PS50255"/>
    </source>
</evidence>
<dbReference type="SMART" id="SM01117">
    <property type="entry name" value="Cyt-b5"/>
    <property type="match status" value="1"/>
</dbReference>
<reference evidence="7 8" key="1">
    <citation type="submission" date="2024-10" db="EMBL/GenBank/DDBJ databases">
        <title>Updated reference genomes for cyclostephanoid diatoms.</title>
        <authorList>
            <person name="Roberts W.R."/>
            <person name="Alverson A.J."/>
        </authorList>
    </citation>
    <scope>NUCLEOTIDE SEQUENCE [LARGE SCALE GENOMIC DNA]</scope>
    <source>
        <strain evidence="7 8">AJA010-31</strain>
    </source>
</reference>
<feature type="transmembrane region" description="Helical" evidence="5">
    <location>
        <begin position="331"/>
        <end position="350"/>
    </location>
</feature>
<keyword evidence="3" id="KW-0408">Iron</keyword>
<evidence type="ECO:0000313" key="8">
    <source>
        <dbReference type="Proteomes" id="UP001530400"/>
    </source>
</evidence>
<dbReference type="Proteomes" id="UP001530400">
    <property type="component" value="Unassembled WGS sequence"/>
</dbReference>
<dbReference type="SUPFAM" id="SSF55856">
    <property type="entry name" value="Cytochrome b5-like heme/steroid binding domain"/>
    <property type="match status" value="1"/>
</dbReference>
<evidence type="ECO:0000256" key="1">
    <source>
        <dbReference type="ARBA" id="ARBA00022617"/>
    </source>
</evidence>
<gene>
    <name evidence="7" type="ORF">ACHAWO_005436</name>
</gene>
<proteinExistence type="inferred from homology"/>
<dbReference type="AlphaFoldDB" id="A0ABD3QET9"/>
<dbReference type="InterPro" id="IPR001199">
    <property type="entry name" value="Cyt_B5-like_heme/steroid-bd"/>
</dbReference>
<evidence type="ECO:0000256" key="2">
    <source>
        <dbReference type="ARBA" id="ARBA00022723"/>
    </source>
</evidence>
<feature type="domain" description="Cytochrome b5 heme-binding" evidence="6">
    <location>
        <begin position="10"/>
        <end position="82"/>
    </location>
</feature>
<feature type="transmembrane region" description="Helical" evidence="5">
    <location>
        <begin position="158"/>
        <end position="179"/>
    </location>
</feature>
<dbReference type="InterPro" id="IPR036400">
    <property type="entry name" value="Cyt_B5-like_heme/steroid_sf"/>
</dbReference>
<feature type="transmembrane region" description="Helical" evidence="5">
    <location>
        <begin position="200"/>
        <end position="220"/>
    </location>
</feature>
<dbReference type="GO" id="GO:0046872">
    <property type="term" value="F:metal ion binding"/>
    <property type="evidence" value="ECO:0007669"/>
    <property type="project" value="UniProtKB-KW"/>
</dbReference>
<evidence type="ECO:0000256" key="3">
    <source>
        <dbReference type="ARBA" id="ARBA00023004"/>
    </source>
</evidence>
<dbReference type="PANTHER" id="PTHR19359">
    <property type="entry name" value="CYTOCHROME B5"/>
    <property type="match status" value="1"/>
</dbReference>
<name>A0ABD3QET9_9STRA</name>
<comment type="similarity">
    <text evidence="4">Belongs to the cytochrome b5 family.</text>
</comment>
<dbReference type="Pfam" id="PF00173">
    <property type="entry name" value="Cyt-b5"/>
    <property type="match status" value="1"/>
</dbReference>
<evidence type="ECO:0000256" key="4">
    <source>
        <dbReference type="ARBA" id="ARBA00038168"/>
    </source>
</evidence>
<evidence type="ECO:0000313" key="7">
    <source>
        <dbReference type="EMBL" id="KAL3798021.1"/>
    </source>
</evidence>
<dbReference type="PANTHER" id="PTHR19359:SF95">
    <property type="entry name" value="CYTOCHROME B5 TYPE B"/>
    <property type="match status" value="1"/>
</dbReference>
<keyword evidence="2" id="KW-0479">Metal-binding</keyword>
<dbReference type="Gene3D" id="3.10.120.10">
    <property type="entry name" value="Cytochrome b5-like heme/steroid binding domain"/>
    <property type="match status" value="1"/>
</dbReference>
<sequence length="400" mass="45598">MGVEYRGRFDRVAANNTRVDFECVIKIDGQRYDLSSWANAHPGGAEVLRKYNGLDATKAFERVGHSPDAYRLLSSFAIIDIKEKSRDNVQEVNDKADKLTIKPPPNAWKKKLFTPEDPQHFHKTCGIFVLVHYIWRFYQMYFGEMTAGFGSRGGQGTSYLAILCLIPHALLSLSSLIFHSVPKERVVGLPMIWQEFRMHSIIFALRSLVATVASWMSIHFNHDPLVRKLALVVSGVSVLVANYFADEATRKLRPSEPESTTATMPYWPGCSVATQKRFKYFYAYSQFLATMACIAVTNPAYPFAVMLPIQLAAFLMTMVRKGFLSSKGYHMIYTASLVMPFLVVARRYFITGSLDAPKMLLAGWLLYRLRCTGINKYYIWVPVIIYRVLLGDKFTKFDMY</sequence>
<keyword evidence="5" id="KW-0812">Transmembrane</keyword>
<accession>A0ABD3QET9</accession>
<comment type="caution">
    <text evidence="7">The sequence shown here is derived from an EMBL/GenBank/DDBJ whole genome shotgun (WGS) entry which is preliminary data.</text>
</comment>